<gene>
    <name evidence="2" type="ORF">UR70_C0013G0042</name>
</gene>
<dbReference type="EMBL" id="LBQE01000013">
    <property type="protein sequence ID" value="KKP72129.1"/>
    <property type="molecule type" value="Genomic_DNA"/>
</dbReference>
<evidence type="ECO:0000313" key="2">
    <source>
        <dbReference type="EMBL" id="KKP72129.1"/>
    </source>
</evidence>
<feature type="transmembrane region" description="Helical" evidence="1">
    <location>
        <begin position="30"/>
        <end position="51"/>
    </location>
</feature>
<reference evidence="2 3" key="1">
    <citation type="journal article" date="2015" name="Nature">
        <title>rRNA introns, odd ribosomes, and small enigmatic genomes across a large radiation of phyla.</title>
        <authorList>
            <person name="Brown C.T."/>
            <person name="Hug L.A."/>
            <person name="Thomas B.C."/>
            <person name="Sharon I."/>
            <person name="Castelle C.J."/>
            <person name="Singh A."/>
            <person name="Wilkins M.J."/>
            <person name="Williams K.H."/>
            <person name="Banfield J.F."/>
        </authorList>
    </citation>
    <scope>NUCLEOTIDE SEQUENCE [LARGE SCALE GENOMIC DNA]</scope>
</reference>
<evidence type="ECO:0008006" key="4">
    <source>
        <dbReference type="Google" id="ProtNLM"/>
    </source>
</evidence>
<dbReference type="AlphaFoldDB" id="A0A0G0BRQ9"/>
<comment type="caution">
    <text evidence="2">The sequence shown here is derived from an EMBL/GenBank/DDBJ whole genome shotgun (WGS) entry which is preliminary data.</text>
</comment>
<sequence length="117" mass="13387">MKQVSLKLKSYANNVNIIDNGNLQRRVFNIMLWTLGMLAFFYVFLLGNMVFNIVERKTLETYALTLSNEVGSLELEYLSMSQKVDLNLAYSLGFEETKTKYTTRKALGSISIAKNEI</sequence>
<keyword evidence="1" id="KW-0812">Transmembrane</keyword>
<protein>
    <recommendedName>
        <fullName evidence="4">Cell division protein FtsL</fullName>
    </recommendedName>
</protein>
<organism evidence="2 3">
    <name type="scientific">Candidatus Nomurabacteria bacterium GW2011_GWB1_35_20</name>
    <dbReference type="NCBI Taxonomy" id="1618740"/>
    <lineage>
        <taxon>Bacteria</taxon>
        <taxon>Candidatus Nomuraibacteriota</taxon>
    </lineage>
</organism>
<evidence type="ECO:0000256" key="1">
    <source>
        <dbReference type="SAM" id="Phobius"/>
    </source>
</evidence>
<evidence type="ECO:0000313" key="3">
    <source>
        <dbReference type="Proteomes" id="UP000034923"/>
    </source>
</evidence>
<name>A0A0G0BRQ9_9BACT</name>
<proteinExistence type="predicted"/>
<accession>A0A0G0BRQ9</accession>
<dbReference type="Proteomes" id="UP000034923">
    <property type="component" value="Unassembled WGS sequence"/>
</dbReference>
<keyword evidence="1" id="KW-1133">Transmembrane helix</keyword>
<keyword evidence="1" id="KW-0472">Membrane</keyword>